<evidence type="ECO:0000313" key="2">
    <source>
        <dbReference type="Proteomes" id="UP001597040"/>
    </source>
</evidence>
<dbReference type="Gene3D" id="3.40.630.30">
    <property type="match status" value="1"/>
</dbReference>
<dbReference type="EMBL" id="JBHTKJ010000001">
    <property type="protein sequence ID" value="MFD1036867.1"/>
    <property type="molecule type" value="Genomic_DNA"/>
</dbReference>
<dbReference type="SUPFAM" id="SSF55729">
    <property type="entry name" value="Acyl-CoA N-acyltransferases (Nat)"/>
    <property type="match status" value="1"/>
</dbReference>
<comment type="caution">
    <text evidence="1">The sequence shown here is derived from an EMBL/GenBank/DDBJ whole genome shotgun (WGS) entry which is preliminary data.</text>
</comment>
<protein>
    <submittedName>
        <fullName evidence="1">GNAT family N-acetyltransferase</fullName>
        <ecNumber evidence="1">2.3.-.-</ecNumber>
    </submittedName>
</protein>
<proteinExistence type="predicted"/>
<dbReference type="InterPro" id="IPR016181">
    <property type="entry name" value="Acyl_CoA_acyltransferase"/>
</dbReference>
<dbReference type="Proteomes" id="UP001597040">
    <property type="component" value="Unassembled WGS sequence"/>
</dbReference>
<reference evidence="2" key="1">
    <citation type="journal article" date="2019" name="Int. J. Syst. Evol. Microbiol.">
        <title>The Global Catalogue of Microorganisms (GCM) 10K type strain sequencing project: providing services to taxonomists for standard genome sequencing and annotation.</title>
        <authorList>
            <consortium name="The Broad Institute Genomics Platform"/>
            <consortium name="The Broad Institute Genome Sequencing Center for Infectious Disease"/>
            <person name="Wu L."/>
            <person name="Ma J."/>
        </authorList>
    </citation>
    <scope>NUCLEOTIDE SEQUENCE [LARGE SCALE GENOMIC DNA]</scope>
    <source>
        <strain evidence="2">CCUG 56754</strain>
    </source>
</reference>
<sequence length="133" mass="15380">MKLIPTEQASVEKVNVFLEKNQDINRELLFQIGYVAEVNDRISGCFMLDTMEEGVYWLKQLYITPDAATSLPALLESVLALAKQKHAKQVYVHSHQPMVDVLLEALQFHPQRSNNIVDNYPRNRGSWWMYNVS</sequence>
<organism evidence="1 2">
    <name type="scientific">Virgibacillus byunsanensis</name>
    <dbReference type="NCBI Taxonomy" id="570945"/>
    <lineage>
        <taxon>Bacteria</taxon>
        <taxon>Bacillati</taxon>
        <taxon>Bacillota</taxon>
        <taxon>Bacilli</taxon>
        <taxon>Bacillales</taxon>
        <taxon>Bacillaceae</taxon>
        <taxon>Virgibacillus</taxon>
    </lineage>
</organism>
<keyword evidence="2" id="KW-1185">Reference proteome</keyword>
<evidence type="ECO:0000313" key="1">
    <source>
        <dbReference type="EMBL" id="MFD1036867.1"/>
    </source>
</evidence>
<dbReference type="RefSeq" id="WP_390358444.1">
    <property type="nucleotide sequence ID" value="NZ_JBHTKJ010000001.1"/>
</dbReference>
<accession>A0ABW3LFQ8</accession>
<dbReference type="EC" id="2.3.-.-" evidence="1"/>
<gene>
    <name evidence="1" type="ORF">ACFQ3N_00295</name>
</gene>
<keyword evidence="1" id="KW-0808">Transferase</keyword>
<dbReference type="GO" id="GO:0016746">
    <property type="term" value="F:acyltransferase activity"/>
    <property type="evidence" value="ECO:0007669"/>
    <property type="project" value="UniProtKB-KW"/>
</dbReference>
<keyword evidence="1" id="KW-0012">Acyltransferase</keyword>
<name>A0ABW3LFQ8_9BACI</name>